<feature type="compositionally biased region" description="Polar residues" evidence="2">
    <location>
        <begin position="200"/>
        <end position="209"/>
    </location>
</feature>
<evidence type="ECO:0000313" key="3">
    <source>
        <dbReference type="EMBL" id="PPQ89929.1"/>
    </source>
</evidence>
<feature type="compositionally biased region" description="Polar residues" evidence="2">
    <location>
        <begin position="37"/>
        <end position="46"/>
    </location>
</feature>
<organism evidence="3 4">
    <name type="scientific">Psilocybe cyanescens</name>
    <dbReference type="NCBI Taxonomy" id="93625"/>
    <lineage>
        <taxon>Eukaryota</taxon>
        <taxon>Fungi</taxon>
        <taxon>Dikarya</taxon>
        <taxon>Basidiomycota</taxon>
        <taxon>Agaricomycotina</taxon>
        <taxon>Agaricomycetes</taxon>
        <taxon>Agaricomycetidae</taxon>
        <taxon>Agaricales</taxon>
        <taxon>Agaricineae</taxon>
        <taxon>Strophariaceae</taxon>
        <taxon>Psilocybe</taxon>
    </lineage>
</organism>
<name>A0A409XGR1_PSICY</name>
<dbReference type="EMBL" id="NHYD01001773">
    <property type="protein sequence ID" value="PPQ89929.1"/>
    <property type="molecule type" value="Genomic_DNA"/>
</dbReference>
<dbReference type="Proteomes" id="UP000283269">
    <property type="component" value="Unassembled WGS sequence"/>
</dbReference>
<feature type="compositionally biased region" description="Acidic residues" evidence="2">
    <location>
        <begin position="320"/>
        <end position="350"/>
    </location>
</feature>
<dbReference type="AlphaFoldDB" id="A0A409XGR1"/>
<feature type="compositionally biased region" description="Basic and acidic residues" evidence="2">
    <location>
        <begin position="275"/>
        <end position="303"/>
    </location>
</feature>
<reference evidence="3 4" key="1">
    <citation type="journal article" date="2018" name="Evol. Lett.">
        <title>Horizontal gene cluster transfer increased hallucinogenic mushroom diversity.</title>
        <authorList>
            <person name="Reynolds H.T."/>
            <person name="Vijayakumar V."/>
            <person name="Gluck-Thaler E."/>
            <person name="Korotkin H.B."/>
            <person name="Matheny P.B."/>
            <person name="Slot J.C."/>
        </authorList>
    </citation>
    <scope>NUCLEOTIDE SEQUENCE [LARGE SCALE GENOMIC DNA]</scope>
    <source>
        <strain evidence="3 4">2631</strain>
    </source>
</reference>
<evidence type="ECO:0000313" key="4">
    <source>
        <dbReference type="Proteomes" id="UP000283269"/>
    </source>
</evidence>
<feature type="compositionally biased region" description="Polar residues" evidence="2">
    <location>
        <begin position="223"/>
        <end position="244"/>
    </location>
</feature>
<dbReference type="InParanoid" id="A0A409XGR1"/>
<comment type="caution">
    <text evidence="3">The sequence shown here is derived from an EMBL/GenBank/DDBJ whole genome shotgun (WGS) entry which is preliminary data.</text>
</comment>
<keyword evidence="1" id="KW-0175">Coiled coil</keyword>
<feature type="compositionally biased region" description="Pro residues" evidence="2">
    <location>
        <begin position="259"/>
        <end position="269"/>
    </location>
</feature>
<accession>A0A409XGR1</accession>
<feature type="region of interest" description="Disordered" evidence="2">
    <location>
        <begin position="1"/>
        <end position="62"/>
    </location>
</feature>
<proteinExistence type="predicted"/>
<evidence type="ECO:0000256" key="1">
    <source>
        <dbReference type="SAM" id="Coils"/>
    </source>
</evidence>
<gene>
    <name evidence="3" type="ORF">CVT25_009730</name>
</gene>
<feature type="region of interest" description="Disordered" evidence="2">
    <location>
        <begin position="200"/>
        <end position="357"/>
    </location>
</feature>
<evidence type="ECO:0000256" key="2">
    <source>
        <dbReference type="SAM" id="MobiDB-lite"/>
    </source>
</evidence>
<keyword evidence="4" id="KW-1185">Reference proteome</keyword>
<sequence length="390" mass="43332">MASHNHPDGDFLVTGGPDKALFDPDSEEDMDTREEQNGAQAHNASQEPYVFYPDPKSALHTDNSVVLGKRRSDESETTVGTHPQDIVLASSSSVEAIPRQDVPEKRRHIGHEVSAWQPTSRLKNNSIRLSNQFRVQEKLMLKQAAMFQQTQDALNALSASQQQMVAERSSLLERLSRLEIEKETIQAQKELEMSALMQKTNRSANSNHPATPADRPQGEQARLGSSITLRASTSDIHPSTSNDAVSVDVPMSESNAGAPEPPTTAPDPNPNQTSRQDRNARSKRPTWDDIRLKRQKRDIEQNKRRLQLQVIPRSNPGDSQIDEGEPGGSDDDERNEDDDMDGEDDDMDGEDAGKISKDMKEIVELAIMTALRQYGTPRKAGRTQNKGVEK</sequence>
<feature type="coiled-coil region" evidence="1">
    <location>
        <begin position="161"/>
        <end position="188"/>
    </location>
</feature>
<protein>
    <submittedName>
        <fullName evidence="3">Uncharacterized protein</fullName>
    </submittedName>
</protein>